<dbReference type="Proteomes" id="UP000094801">
    <property type="component" value="Unassembled WGS sequence"/>
</dbReference>
<keyword evidence="3" id="KW-1185">Reference proteome</keyword>
<feature type="region of interest" description="Disordered" evidence="1">
    <location>
        <begin position="47"/>
        <end position="87"/>
    </location>
</feature>
<accession>A0A1E4T7B8</accession>
<proteinExistence type="predicted"/>
<dbReference type="GO" id="GO:0005680">
    <property type="term" value="C:anaphase-promoting complex"/>
    <property type="evidence" value="ECO:0007669"/>
    <property type="project" value="InterPro"/>
</dbReference>
<evidence type="ECO:0000313" key="3">
    <source>
        <dbReference type="Proteomes" id="UP000094801"/>
    </source>
</evidence>
<feature type="compositionally biased region" description="Polar residues" evidence="1">
    <location>
        <begin position="47"/>
        <end position="77"/>
    </location>
</feature>
<evidence type="ECO:0000256" key="1">
    <source>
        <dbReference type="SAM" id="MobiDB-lite"/>
    </source>
</evidence>
<feature type="compositionally biased region" description="Polar residues" evidence="1">
    <location>
        <begin position="19"/>
        <end position="28"/>
    </location>
</feature>
<feature type="region of interest" description="Disordered" evidence="1">
    <location>
        <begin position="255"/>
        <end position="275"/>
    </location>
</feature>
<name>A0A1E4T7B8_9ASCO</name>
<reference evidence="3" key="1">
    <citation type="submission" date="2016-04" db="EMBL/GenBank/DDBJ databases">
        <title>Comparative genomics of biotechnologically important yeasts.</title>
        <authorList>
            <consortium name="DOE Joint Genome Institute"/>
            <person name="Riley R."/>
            <person name="Haridas S."/>
            <person name="Wolfe K.H."/>
            <person name="Lopes M.R."/>
            <person name="Hittinger C.T."/>
            <person name="Goker M."/>
            <person name="Salamov A."/>
            <person name="Wisecaver J."/>
            <person name="Long T.M."/>
            <person name="Aerts A.L."/>
            <person name="Barry K."/>
            <person name="Choi C."/>
            <person name="Clum A."/>
            <person name="Coughlan A.Y."/>
            <person name="Deshpande S."/>
            <person name="Douglass A.P."/>
            <person name="Hanson S.J."/>
            <person name="Klenk H.-P."/>
            <person name="Labutti K."/>
            <person name="Lapidus A."/>
            <person name="Lindquist E."/>
            <person name="Lipzen A."/>
            <person name="Meier-Kolthoff J.P."/>
            <person name="Ohm R.A."/>
            <person name="Otillar R.P."/>
            <person name="Pangilinan J."/>
            <person name="Peng Y."/>
            <person name="Rokas A."/>
            <person name="Rosa C.A."/>
            <person name="Scheuner C."/>
            <person name="Sibirny A.A."/>
            <person name="Slot J.C."/>
            <person name="Stielow J.B."/>
            <person name="Sun H."/>
            <person name="Kurtzman C.P."/>
            <person name="Blackwell M."/>
            <person name="Grigoriev I.V."/>
            <person name="Jeffries T.W."/>
        </authorList>
    </citation>
    <scope>NUCLEOTIDE SEQUENCE [LARGE SCALE GENOMIC DNA]</scope>
    <source>
        <strain evidence="3">NRRL YB-2248</strain>
    </source>
</reference>
<gene>
    <name evidence="2" type="ORF">CANARDRAFT_20398</name>
</gene>
<dbReference type="InterPro" id="IPR024274">
    <property type="entry name" value="APC9"/>
</dbReference>
<dbReference type="OrthoDB" id="3994162at2759"/>
<dbReference type="AlphaFoldDB" id="A0A1E4T7B8"/>
<protein>
    <submittedName>
        <fullName evidence="2">Uncharacterized protein</fullName>
    </submittedName>
</protein>
<dbReference type="Pfam" id="PF12856">
    <property type="entry name" value="ANAPC9"/>
    <property type="match status" value="1"/>
</dbReference>
<feature type="region of interest" description="Disordered" evidence="1">
    <location>
        <begin position="16"/>
        <end position="35"/>
    </location>
</feature>
<dbReference type="EMBL" id="KV453847">
    <property type="protein sequence ID" value="ODV87660.1"/>
    <property type="molecule type" value="Genomic_DNA"/>
</dbReference>
<organism evidence="2 3">
    <name type="scientific">[Candida] arabinofermentans NRRL YB-2248</name>
    <dbReference type="NCBI Taxonomy" id="983967"/>
    <lineage>
        <taxon>Eukaryota</taxon>
        <taxon>Fungi</taxon>
        <taxon>Dikarya</taxon>
        <taxon>Ascomycota</taxon>
        <taxon>Saccharomycotina</taxon>
        <taxon>Pichiomycetes</taxon>
        <taxon>Pichiales</taxon>
        <taxon>Pichiaceae</taxon>
        <taxon>Ogataea</taxon>
        <taxon>Ogataea/Candida clade</taxon>
    </lineage>
</organism>
<sequence>MSNRSKHDVRRQLFRGITTRISSHNHNSSAKDEQKDQMITSQIPLPASQQIQSQTQYHPHQQPIQTSDGFVNAPSNPKTKRSILKRNNIITPTLASKSQTINFTPNSAYSSSSSTSNSTDINTAKSTDKLIIRKDESDLNEYDYKTFSTSHPLRVSKVKAFEQSEMTTRLYFSKDDDFNEDDDVTIKSKATSKSNNHYFKKSRPSSTDNKERDDIVIQVPGMSRRETRAMFQNSNLMNDPSIDIDMDFNRDLSDDDEEYEEDFDKGSNSTKGDPFMSAEKRMKIMKNALRPVSEDQILAKRLKNSELSTVFLNTSEFLTYMDPQELEYWELLNESFEKDMERAQSEARGKNGAGGVQNNISLLDTPLETVYKSMNPELSAMVSDNLRKMIKQEVNDELTINLNPN</sequence>
<evidence type="ECO:0000313" key="2">
    <source>
        <dbReference type="EMBL" id="ODV87660.1"/>
    </source>
</evidence>